<dbReference type="STRING" id="1303921.BSEPE_0134"/>
<gene>
    <name evidence="12" type="primary">yajC</name>
    <name evidence="12" type="ORF">BSEPE_0134</name>
</gene>
<dbReference type="OrthoDB" id="9811406at2"/>
<reference evidence="12 13" key="1">
    <citation type="journal article" date="2000" name="Mar. Ecol. Prog. Ser.">
        <title>Phylogenetic characterization of endosymbionts in three hydrothermal vent mussels: influence on host distributions.</title>
        <authorList>
            <person name="Fujiwara Y."/>
            <person name="Takai K."/>
            <person name="Uematsu K."/>
            <person name="Tsuchida S."/>
            <person name="Hunt J.C."/>
            <person name="Hashimoto J."/>
        </authorList>
    </citation>
    <scope>NUCLEOTIDE SEQUENCE [LARGE SCALE GENOMIC DNA]</scope>
    <source>
        <strain evidence="12 13">Myojin Knoll</strain>
    </source>
</reference>
<dbReference type="SMART" id="SM01323">
    <property type="entry name" value="YajC"/>
    <property type="match status" value="1"/>
</dbReference>
<evidence type="ECO:0000256" key="5">
    <source>
        <dbReference type="ARBA" id="ARBA00022475"/>
    </source>
</evidence>
<name>A0A0P0UQ38_9GAMM</name>
<keyword evidence="5" id="KW-1003">Cell membrane</keyword>
<keyword evidence="8 11" id="KW-1133">Transmembrane helix</keyword>
<proteinExistence type="inferred from homology"/>
<comment type="subcellular location">
    <subcellularLocation>
        <location evidence="1">Cell membrane</location>
        <topology evidence="1">Single-pass membrane protein</topology>
    </subcellularLocation>
</comment>
<keyword evidence="7" id="KW-0653">Protein transport</keyword>
<dbReference type="GO" id="GO:0005886">
    <property type="term" value="C:plasma membrane"/>
    <property type="evidence" value="ECO:0007669"/>
    <property type="project" value="UniProtKB-SubCell"/>
</dbReference>
<evidence type="ECO:0000256" key="3">
    <source>
        <dbReference type="ARBA" id="ARBA00014962"/>
    </source>
</evidence>
<dbReference type="KEGG" id="ebh:BSEPE_0134"/>
<evidence type="ECO:0000313" key="12">
    <source>
        <dbReference type="EMBL" id="BAS67158.1"/>
    </source>
</evidence>
<evidence type="ECO:0000256" key="10">
    <source>
        <dbReference type="ARBA" id="ARBA00023136"/>
    </source>
</evidence>
<evidence type="ECO:0000256" key="11">
    <source>
        <dbReference type="SAM" id="Phobius"/>
    </source>
</evidence>
<dbReference type="Proteomes" id="UP000067399">
    <property type="component" value="Chromosome"/>
</dbReference>
<dbReference type="Pfam" id="PF02699">
    <property type="entry name" value="YajC"/>
    <property type="match status" value="1"/>
</dbReference>
<accession>A0A0P0UQ38</accession>
<keyword evidence="6 11" id="KW-0812">Transmembrane</keyword>
<organism evidence="12 13">
    <name type="scientific">endosymbiont of Bathymodiolus septemdierum str. Myojin knoll</name>
    <dbReference type="NCBI Taxonomy" id="1303921"/>
    <lineage>
        <taxon>Bacteria</taxon>
        <taxon>Pseudomonadati</taxon>
        <taxon>Pseudomonadota</taxon>
        <taxon>Gammaproteobacteria</taxon>
        <taxon>sulfur-oxidizing symbionts</taxon>
    </lineage>
</organism>
<evidence type="ECO:0000256" key="6">
    <source>
        <dbReference type="ARBA" id="ARBA00022692"/>
    </source>
</evidence>
<comment type="similarity">
    <text evidence="2">Belongs to the YajC family.</text>
</comment>
<dbReference type="InterPro" id="IPR003849">
    <property type="entry name" value="Preprotein_translocase_YajC"/>
</dbReference>
<keyword evidence="4" id="KW-0813">Transport</keyword>
<sequence>MNLLDLIISPAFAEGETTAAVSGFGGLDNLIPMVLLFIVFYFLLIRPQQKRAKDHKALLKALKTGDEVVTNGGVIGIVKSVDESFATVEVASGVVIKVQKQGINQKLPKGSAKI</sequence>
<dbReference type="RefSeq" id="WP_066042593.1">
    <property type="nucleotide sequence ID" value="NZ_AP013042.1"/>
</dbReference>
<feature type="transmembrane region" description="Helical" evidence="11">
    <location>
        <begin position="29"/>
        <end position="45"/>
    </location>
</feature>
<dbReference type="PANTHER" id="PTHR33909:SF1">
    <property type="entry name" value="SEC TRANSLOCON ACCESSORY COMPLEX SUBUNIT YAJC"/>
    <property type="match status" value="1"/>
</dbReference>
<evidence type="ECO:0000256" key="4">
    <source>
        <dbReference type="ARBA" id="ARBA00022448"/>
    </source>
</evidence>
<evidence type="ECO:0000256" key="8">
    <source>
        <dbReference type="ARBA" id="ARBA00022989"/>
    </source>
</evidence>
<keyword evidence="13" id="KW-1185">Reference proteome</keyword>
<protein>
    <recommendedName>
        <fullName evidence="3">Sec translocon accessory complex subunit YajC</fullName>
    </recommendedName>
</protein>
<evidence type="ECO:0000256" key="9">
    <source>
        <dbReference type="ARBA" id="ARBA00023010"/>
    </source>
</evidence>
<dbReference type="PRINTS" id="PR01853">
    <property type="entry name" value="YAJCTRNLCASE"/>
</dbReference>
<dbReference type="PANTHER" id="PTHR33909">
    <property type="entry name" value="SEC TRANSLOCON ACCESSORY COMPLEX SUBUNIT YAJC"/>
    <property type="match status" value="1"/>
</dbReference>
<dbReference type="GO" id="GO:0015031">
    <property type="term" value="P:protein transport"/>
    <property type="evidence" value="ECO:0007669"/>
    <property type="project" value="UniProtKB-KW"/>
</dbReference>
<evidence type="ECO:0000256" key="7">
    <source>
        <dbReference type="ARBA" id="ARBA00022927"/>
    </source>
</evidence>
<keyword evidence="10 11" id="KW-0472">Membrane</keyword>
<dbReference type="NCBIfam" id="TIGR00739">
    <property type="entry name" value="yajC"/>
    <property type="match status" value="1"/>
</dbReference>
<dbReference type="AlphaFoldDB" id="A0A0P0UQ38"/>
<evidence type="ECO:0000313" key="13">
    <source>
        <dbReference type="Proteomes" id="UP000067399"/>
    </source>
</evidence>
<evidence type="ECO:0000256" key="2">
    <source>
        <dbReference type="ARBA" id="ARBA00006742"/>
    </source>
</evidence>
<dbReference type="EMBL" id="AP013042">
    <property type="protein sequence ID" value="BAS67158.1"/>
    <property type="molecule type" value="Genomic_DNA"/>
</dbReference>
<reference evidence="12 13" key="2">
    <citation type="journal article" date="2016" name="ISME J.">
        <title>Heterogeneous composition of key metabolic gene clusters in a vent mussel symbiont population.</title>
        <authorList>
            <person name="Ikuta T."/>
            <person name="Takaki Y."/>
            <person name="Nagai Y."/>
            <person name="Shimamura S."/>
            <person name="Tsuda M."/>
            <person name="Kawagucci S."/>
            <person name="Aoki Y."/>
            <person name="Inoue K."/>
            <person name="Teruya M."/>
            <person name="Satou K."/>
            <person name="Teruya K."/>
            <person name="Shimoji M."/>
            <person name="Tamotsu H."/>
            <person name="Hirano T."/>
            <person name="Maruyama T."/>
            <person name="Yoshida T."/>
        </authorList>
    </citation>
    <scope>NUCLEOTIDE SEQUENCE [LARGE SCALE GENOMIC DNA]</scope>
    <source>
        <strain evidence="12 13">Myojin Knoll</strain>
    </source>
</reference>
<keyword evidence="9" id="KW-0811">Translocation</keyword>
<evidence type="ECO:0000256" key="1">
    <source>
        <dbReference type="ARBA" id="ARBA00004162"/>
    </source>
</evidence>